<dbReference type="AlphaFoldDB" id="A0ABD0KKD7"/>
<protein>
    <submittedName>
        <fullName evidence="1">Uncharacterized protein</fullName>
    </submittedName>
</protein>
<evidence type="ECO:0000313" key="1">
    <source>
        <dbReference type="EMBL" id="KAK7487461.1"/>
    </source>
</evidence>
<gene>
    <name evidence="1" type="ORF">BaRGS_00021302</name>
</gene>
<comment type="caution">
    <text evidence="1">The sequence shown here is derived from an EMBL/GenBank/DDBJ whole genome shotgun (WGS) entry which is preliminary data.</text>
</comment>
<dbReference type="Proteomes" id="UP001519460">
    <property type="component" value="Unassembled WGS sequence"/>
</dbReference>
<organism evidence="1 2">
    <name type="scientific">Batillaria attramentaria</name>
    <dbReference type="NCBI Taxonomy" id="370345"/>
    <lineage>
        <taxon>Eukaryota</taxon>
        <taxon>Metazoa</taxon>
        <taxon>Spiralia</taxon>
        <taxon>Lophotrochozoa</taxon>
        <taxon>Mollusca</taxon>
        <taxon>Gastropoda</taxon>
        <taxon>Caenogastropoda</taxon>
        <taxon>Sorbeoconcha</taxon>
        <taxon>Cerithioidea</taxon>
        <taxon>Batillariidae</taxon>
        <taxon>Batillaria</taxon>
    </lineage>
</organism>
<proteinExistence type="predicted"/>
<sequence>MLLAQGTLLISSTGLGFLYPGVKLFEMCSAVQQGTDLVGVDPKTSWIQFPADNVDHQIRTLDGTGTFHGMGILGAATPGTKECRAVRRDTSVTPDRISALGRVPVHFYNPSSVDLSLVYEILQDFAVEDRTRKLDLLWKVSWPLRSPRLGWSGMMQTICCGAYPGKSSFTFLPMIDMDPINMSCIFSTLHFVSSMASQYDCTPVLTFDQPLWWKSTMIIDNNHCS</sequence>
<evidence type="ECO:0000313" key="2">
    <source>
        <dbReference type="Proteomes" id="UP001519460"/>
    </source>
</evidence>
<dbReference type="EMBL" id="JACVVK020000164">
    <property type="protein sequence ID" value="KAK7487461.1"/>
    <property type="molecule type" value="Genomic_DNA"/>
</dbReference>
<reference evidence="1 2" key="1">
    <citation type="journal article" date="2023" name="Sci. Data">
        <title>Genome assembly of the Korean intertidal mud-creeper Batillaria attramentaria.</title>
        <authorList>
            <person name="Patra A.K."/>
            <person name="Ho P.T."/>
            <person name="Jun S."/>
            <person name="Lee S.J."/>
            <person name="Kim Y."/>
            <person name="Won Y.J."/>
        </authorList>
    </citation>
    <scope>NUCLEOTIDE SEQUENCE [LARGE SCALE GENOMIC DNA]</scope>
    <source>
        <strain evidence="1">Wonlab-2016</strain>
    </source>
</reference>
<accession>A0ABD0KKD7</accession>
<name>A0ABD0KKD7_9CAEN</name>
<keyword evidence="2" id="KW-1185">Reference proteome</keyword>